<keyword evidence="2" id="KW-1185">Reference proteome</keyword>
<dbReference type="EMBL" id="JBHTJS010000029">
    <property type="protein sequence ID" value="MFD1007946.1"/>
    <property type="molecule type" value="Genomic_DNA"/>
</dbReference>
<reference evidence="2" key="1">
    <citation type="journal article" date="2019" name="Int. J. Syst. Evol. Microbiol.">
        <title>The Global Catalogue of Microorganisms (GCM) 10K type strain sequencing project: providing services to taxonomists for standard genome sequencing and annotation.</title>
        <authorList>
            <consortium name="The Broad Institute Genomics Platform"/>
            <consortium name="The Broad Institute Genome Sequencing Center for Infectious Disease"/>
            <person name="Wu L."/>
            <person name="Ma J."/>
        </authorList>
    </citation>
    <scope>NUCLEOTIDE SEQUENCE [LARGE SCALE GENOMIC DNA]</scope>
    <source>
        <strain evidence="2">CCUG 60525</strain>
    </source>
</reference>
<evidence type="ECO:0000313" key="2">
    <source>
        <dbReference type="Proteomes" id="UP001597048"/>
    </source>
</evidence>
<comment type="caution">
    <text evidence="1">The sequence shown here is derived from an EMBL/GenBank/DDBJ whole genome shotgun (WGS) entry which is preliminary data.</text>
</comment>
<organism evidence="1 2">
    <name type="scientific">Oceanisphaera ostreae</name>
    <dbReference type="NCBI Taxonomy" id="914151"/>
    <lineage>
        <taxon>Bacteria</taxon>
        <taxon>Pseudomonadati</taxon>
        <taxon>Pseudomonadota</taxon>
        <taxon>Gammaproteobacteria</taxon>
        <taxon>Aeromonadales</taxon>
        <taxon>Aeromonadaceae</taxon>
        <taxon>Oceanisphaera</taxon>
    </lineage>
</organism>
<accession>A0ABW3KIV2</accession>
<dbReference type="Proteomes" id="UP001597048">
    <property type="component" value="Unassembled WGS sequence"/>
</dbReference>
<sequence>MVLDIPCKDDFFNMGDSLLNSAWDNFITLLKDYSEYISVGCEEEFEEVFFLHAKPKLMSSFTLVQQAVEFYLKGNIAEVSPYILISNDARNWPKNAAKSDVNFSEFRTIDAQDLVKIHNTFSENRLDEPFKVWFNEMRNIRNKIMHSVSSKDFIEPTHLAEAILTAHGHFLGSHQWIKSRFIYHLNSPSNRIDFMTEREKEGYRYFEVHEEISIAVKALNPSSVNKFFGFNKKSKAMECNFCEEHFENIEFYDHGRWRTHLIDTLVQSELSKTSYTCFICENTLNVLDAQCVECRDTKINVKDGHCVWCKNDYWE</sequence>
<dbReference type="RefSeq" id="WP_379557937.1">
    <property type="nucleotide sequence ID" value="NZ_JBHTJS010000029.1"/>
</dbReference>
<evidence type="ECO:0000313" key="1">
    <source>
        <dbReference type="EMBL" id="MFD1007946.1"/>
    </source>
</evidence>
<evidence type="ECO:0008006" key="3">
    <source>
        <dbReference type="Google" id="ProtNLM"/>
    </source>
</evidence>
<proteinExistence type="predicted"/>
<name>A0ABW3KIV2_9GAMM</name>
<gene>
    <name evidence="1" type="ORF">ACFQ1C_07245</name>
</gene>
<protein>
    <recommendedName>
        <fullName evidence="3">C2H2-type domain-containing protein</fullName>
    </recommendedName>
</protein>